<dbReference type="RefSeq" id="WP_169654458.1">
    <property type="nucleotide sequence ID" value="NZ_JABANE010000003.1"/>
</dbReference>
<dbReference type="AlphaFoldDB" id="A0A7X9P0E8"/>
<dbReference type="InterPro" id="IPR011990">
    <property type="entry name" value="TPR-like_helical_dom_sf"/>
</dbReference>
<comment type="caution">
    <text evidence="1">The sequence shown here is derived from an EMBL/GenBank/DDBJ whole genome shotgun (WGS) entry which is preliminary data.</text>
</comment>
<dbReference type="SUPFAM" id="SSF48452">
    <property type="entry name" value="TPR-like"/>
    <property type="match status" value="1"/>
</dbReference>
<protein>
    <submittedName>
        <fullName evidence="1">SusD/RagB family nutrient-binding outer membrane lipoprotein</fullName>
    </submittedName>
</protein>
<organism evidence="1 2">
    <name type="scientific">Flammeovirga aprica JL-4</name>
    <dbReference type="NCBI Taxonomy" id="694437"/>
    <lineage>
        <taxon>Bacteria</taxon>
        <taxon>Pseudomonadati</taxon>
        <taxon>Bacteroidota</taxon>
        <taxon>Cytophagia</taxon>
        <taxon>Cytophagales</taxon>
        <taxon>Flammeovirgaceae</taxon>
        <taxon>Flammeovirga</taxon>
    </lineage>
</organism>
<reference evidence="1 2" key="1">
    <citation type="submission" date="2020-04" db="EMBL/GenBank/DDBJ databases">
        <title>Flammeovirga sp. SR4, a novel species isolated from seawater.</title>
        <authorList>
            <person name="Wang X."/>
        </authorList>
    </citation>
    <scope>NUCLEOTIDE SEQUENCE [LARGE SCALE GENOMIC DNA]</scope>
    <source>
        <strain evidence="1 2">ATCC 23126</strain>
    </source>
</reference>
<proteinExistence type="predicted"/>
<dbReference type="PROSITE" id="PS51257">
    <property type="entry name" value="PROKAR_LIPOPROTEIN"/>
    <property type="match status" value="1"/>
</dbReference>
<dbReference type="Gene3D" id="1.25.40.390">
    <property type="match status" value="2"/>
</dbReference>
<keyword evidence="1" id="KW-0449">Lipoprotein</keyword>
<sequence length="621" mass="68418">MKLRNILLAATVAASSLMGCTHRFEEINDNPWTSNDIDVKHVMAFSQAKMYASGHEAWRSSIIMGGAYAQNTACLYSTGMGFTTNDGYTEPTFSLLFKDIIKNIEDSKVRLAQTEGNEHYIAQFDIIKVVNMLRATELYGDIPYSTAGKGFTEGIYYPVYESQEEVLEMMVTDLVNARTAIMASSDEKFTSHDAYDASTGKKDQYTRLANSLLIKIGMLMSEAKPSRGAEIFKMGYTHEGGYITSWADASFVRHVEAGGPWGQHVNGVGIAVEGQVGGFSYAYLSDVALKYMQANHDPRIFRIVAHCDYTGGVSKAVTNPSLYHDFDPFAQAGAEGEFKKVHFRGVRFGDNGDGNRGLFHKKDDGGTQQASFWKDQNAGGRAAYAFENQGQLLTLAGMNPATFNRTMPSIVIGADEVAFLIAEASTIPAYGVNDAEAFRRGVELAISKYDALGFGGGDYENTFSNLYKEQTDANYNHNENKTQYVNDAVARYNAAADKRDIVVTEHWLSQIGNGYNSFSLVNRTGGPSFLNKVVPAEARDYDLPSFDKDPVENADATVDGTFEVVLHRGGVTDYTRPSRFPYPNKELNANGNNVGQAMQRQRGSISEATHFIAVPQWYSKK</sequence>
<evidence type="ECO:0000313" key="1">
    <source>
        <dbReference type="EMBL" id="NME66712.1"/>
    </source>
</evidence>
<gene>
    <name evidence="1" type="ORF">HHU12_01930</name>
</gene>
<dbReference type="InterPro" id="IPR024302">
    <property type="entry name" value="SusD-like"/>
</dbReference>
<dbReference type="Pfam" id="PF12741">
    <property type="entry name" value="SusD-like"/>
    <property type="match status" value="1"/>
</dbReference>
<keyword evidence="2" id="KW-1185">Reference proteome</keyword>
<dbReference type="EMBL" id="JABANE010000003">
    <property type="protein sequence ID" value="NME66712.1"/>
    <property type="molecule type" value="Genomic_DNA"/>
</dbReference>
<accession>A0A7X9P0E8</accession>
<name>A0A7X9P0E8_9BACT</name>
<dbReference type="Proteomes" id="UP000576082">
    <property type="component" value="Unassembled WGS sequence"/>
</dbReference>
<evidence type="ECO:0000313" key="2">
    <source>
        <dbReference type="Proteomes" id="UP000576082"/>
    </source>
</evidence>